<dbReference type="EMBL" id="MK500568">
    <property type="protein sequence ID" value="QBK92195.1"/>
    <property type="molecule type" value="Genomic_DNA"/>
</dbReference>
<evidence type="ECO:0000256" key="1">
    <source>
        <dbReference type="SAM" id="MobiDB-lite"/>
    </source>
</evidence>
<name>A0A481Z9P1_9VIRU</name>
<organism evidence="2">
    <name type="scientific">Pithovirus LCPAC304</name>
    <dbReference type="NCBI Taxonomy" id="2506594"/>
    <lineage>
        <taxon>Viruses</taxon>
        <taxon>Pithoviruses</taxon>
    </lineage>
</organism>
<accession>A0A481Z9P1</accession>
<protein>
    <submittedName>
        <fullName evidence="2">Uncharacterized protein</fullName>
    </submittedName>
</protein>
<feature type="compositionally biased region" description="Basic residues" evidence="1">
    <location>
        <begin position="318"/>
        <end position="331"/>
    </location>
</feature>
<evidence type="ECO:0000313" key="2">
    <source>
        <dbReference type="EMBL" id="QBK92195.1"/>
    </source>
</evidence>
<reference evidence="2" key="1">
    <citation type="journal article" date="2019" name="MBio">
        <title>Virus Genomes from Deep Sea Sediments Expand the Ocean Megavirome and Support Independent Origins of Viral Gigantism.</title>
        <authorList>
            <person name="Backstrom D."/>
            <person name="Yutin N."/>
            <person name="Jorgensen S.L."/>
            <person name="Dharamshi J."/>
            <person name="Homa F."/>
            <person name="Zaremba-Niedwiedzka K."/>
            <person name="Spang A."/>
            <person name="Wolf Y.I."/>
            <person name="Koonin E.V."/>
            <person name="Ettema T.J."/>
        </authorList>
    </citation>
    <scope>NUCLEOTIDE SEQUENCE</scope>
</reference>
<sequence>MSSVSRYADTHTLYVLSGAARNEDLKNVVLGAVQNLEKKTRTKYPCRAITNLIYDREGVPYGFGYLHVSNPEVYHMLLGKNPDGSKREKVIDTSMDDLDPCEPIEWFNWADSVEQHIHIVTLPSMLPLPPLPYTQHHKLLFKKMVTNIRESEKQHLDPDQFDPNMCTFQLYSGQVKPVPENRSPHILCARDIPEWLNPRDVYSVFRPFVTNATKRIRKRGKQGSVEIHYPLVTINRNNKLCFVEFDALTKDAQFALIMTTKVDFKANTSPTKRPLEKTLIFTHAFKSNKKRDFSKGGRGRPSNGGRGRTHPSNGGRGRPLKTHKRTNHSHV</sequence>
<gene>
    <name evidence="2" type="ORF">LCPAC304_05420</name>
</gene>
<proteinExistence type="predicted"/>
<feature type="region of interest" description="Disordered" evidence="1">
    <location>
        <begin position="290"/>
        <end position="331"/>
    </location>
</feature>